<proteinExistence type="predicted"/>
<sequence length="169" mass="19328">MAGNFREMCARFTEEEDAIRFFQTKESCMNKGDVFVAPYETDRNERRSTRTMEVLQRSMREGAVFTHGHMVPRISVGLLDGRHVHILLESRIYDNRILFQRTRYEREMCCGVEKMDARGGRRVIVKKSSVIGGPASRLRSMRPSTRGESTSAVEHIRSNGSSGRVPGDR</sequence>
<dbReference type="AlphaFoldDB" id="A0A5S6PYJ1"/>
<name>A0A5S6PYJ1_TRIMR</name>
<dbReference type="WBParaSite" id="TMUE_0000000028.1">
    <property type="protein sequence ID" value="TMUE_0000000028.1"/>
    <property type="gene ID" value="WBGene00295976"/>
</dbReference>
<accession>A0A5S6PYJ1</accession>
<keyword evidence="2" id="KW-1185">Reference proteome</keyword>
<protein>
    <submittedName>
        <fullName evidence="3">Uncharacterized protein</fullName>
    </submittedName>
</protein>
<feature type="region of interest" description="Disordered" evidence="1">
    <location>
        <begin position="134"/>
        <end position="169"/>
    </location>
</feature>
<reference evidence="3" key="1">
    <citation type="submission" date="2019-12" db="UniProtKB">
        <authorList>
            <consortium name="WormBaseParasite"/>
        </authorList>
    </citation>
    <scope>IDENTIFICATION</scope>
</reference>
<organism evidence="2 3">
    <name type="scientific">Trichuris muris</name>
    <name type="common">Mouse whipworm</name>
    <dbReference type="NCBI Taxonomy" id="70415"/>
    <lineage>
        <taxon>Eukaryota</taxon>
        <taxon>Metazoa</taxon>
        <taxon>Ecdysozoa</taxon>
        <taxon>Nematoda</taxon>
        <taxon>Enoplea</taxon>
        <taxon>Dorylaimia</taxon>
        <taxon>Trichinellida</taxon>
        <taxon>Trichuridae</taxon>
        <taxon>Trichuris</taxon>
    </lineage>
</organism>
<evidence type="ECO:0000256" key="1">
    <source>
        <dbReference type="SAM" id="MobiDB-lite"/>
    </source>
</evidence>
<feature type="compositionally biased region" description="Polar residues" evidence="1">
    <location>
        <begin position="142"/>
        <end position="162"/>
    </location>
</feature>
<dbReference type="Proteomes" id="UP000046395">
    <property type="component" value="Unassembled WGS sequence"/>
</dbReference>
<evidence type="ECO:0000313" key="2">
    <source>
        <dbReference type="Proteomes" id="UP000046395"/>
    </source>
</evidence>
<evidence type="ECO:0000313" key="3">
    <source>
        <dbReference type="WBParaSite" id="TMUE_0000000028.1"/>
    </source>
</evidence>